<evidence type="ECO:0000259" key="15">
    <source>
        <dbReference type="Pfam" id="PF23861"/>
    </source>
</evidence>
<keyword evidence="9 12" id="KW-1133">Transmembrane helix</keyword>
<feature type="domain" description="Ribophorin II third" evidence="14">
    <location>
        <begin position="283"/>
        <end position="407"/>
    </location>
</feature>
<dbReference type="EnsemblMetazoa" id="HelroT116895">
    <property type="protein sequence ID" value="HelroP116895"/>
    <property type="gene ID" value="HelroG116895"/>
</dbReference>
<dbReference type="InterPro" id="IPR055374">
    <property type="entry name" value="Ribophorin_II_3rd"/>
</dbReference>
<dbReference type="Proteomes" id="UP000015101">
    <property type="component" value="Unassembled WGS sequence"/>
</dbReference>
<evidence type="ECO:0000256" key="5">
    <source>
        <dbReference type="ARBA" id="ARBA00017612"/>
    </source>
</evidence>
<evidence type="ECO:0000259" key="13">
    <source>
        <dbReference type="Pfam" id="PF05817"/>
    </source>
</evidence>
<protein>
    <recommendedName>
        <fullName evidence="5 12">Dolichyl-diphosphooligosaccharide--protein glycosyltransferase subunit 2</fullName>
    </recommendedName>
    <alternativeName>
        <fullName evidence="12">Ribophorin-2</fullName>
    </alternativeName>
</protein>
<accession>T1EGI4</accession>
<evidence type="ECO:0000256" key="4">
    <source>
        <dbReference type="ARBA" id="ARBA00009038"/>
    </source>
</evidence>
<evidence type="ECO:0000256" key="7">
    <source>
        <dbReference type="ARBA" id="ARBA00022729"/>
    </source>
</evidence>
<evidence type="ECO:0000256" key="3">
    <source>
        <dbReference type="ARBA" id="ARBA00004922"/>
    </source>
</evidence>
<dbReference type="InParanoid" id="T1EGI4"/>
<organism evidence="18 19">
    <name type="scientific">Helobdella robusta</name>
    <name type="common">Californian leech</name>
    <dbReference type="NCBI Taxonomy" id="6412"/>
    <lineage>
        <taxon>Eukaryota</taxon>
        <taxon>Metazoa</taxon>
        <taxon>Spiralia</taxon>
        <taxon>Lophotrochozoa</taxon>
        <taxon>Annelida</taxon>
        <taxon>Clitellata</taxon>
        <taxon>Hirudinea</taxon>
        <taxon>Rhynchobdellida</taxon>
        <taxon>Glossiphoniidae</taxon>
        <taxon>Helobdella</taxon>
    </lineage>
</organism>
<evidence type="ECO:0000256" key="10">
    <source>
        <dbReference type="ARBA" id="ARBA00023136"/>
    </source>
</evidence>
<feature type="domain" description="Ribophorin II C-terminal" evidence="16">
    <location>
        <begin position="433"/>
        <end position="531"/>
    </location>
</feature>
<reference evidence="19" key="1">
    <citation type="submission" date="2012-12" db="EMBL/GenBank/DDBJ databases">
        <authorList>
            <person name="Hellsten U."/>
            <person name="Grimwood J."/>
            <person name="Chapman J.A."/>
            <person name="Shapiro H."/>
            <person name="Aerts A."/>
            <person name="Otillar R.P."/>
            <person name="Terry A.Y."/>
            <person name="Boore J.L."/>
            <person name="Simakov O."/>
            <person name="Marletaz F."/>
            <person name="Cho S.-J."/>
            <person name="Edsinger-Gonzales E."/>
            <person name="Havlak P."/>
            <person name="Kuo D.-H."/>
            <person name="Larsson T."/>
            <person name="Lv J."/>
            <person name="Arendt D."/>
            <person name="Savage R."/>
            <person name="Osoegawa K."/>
            <person name="de Jong P."/>
            <person name="Lindberg D.R."/>
            <person name="Seaver E.C."/>
            <person name="Weisblat D.A."/>
            <person name="Putnam N.H."/>
            <person name="Grigoriev I.V."/>
            <person name="Rokhsar D.S."/>
        </authorList>
    </citation>
    <scope>NUCLEOTIDE SEQUENCE</scope>
</reference>
<keyword evidence="7" id="KW-0732">Signal</keyword>
<dbReference type="FunCoup" id="T1EGI4">
    <property type="interactions" value="1897"/>
</dbReference>
<comment type="subunit">
    <text evidence="11">Component of the oligosaccharyltransferase (OST) complex. OST exists in two different complex forms which contain common core subunits RPN1, RPN2, OST48, OST4, DAD1 and TMEM258, either STT3A or STT3B as catalytic subunits, and form-specific accessory subunits. STT3A complex assembly occurs through the formation of 3 subcomplexes. Subcomplex 1 contains RPN1 and TMEM258, subcomplex 2 contains the STT3A-specific subunits STT3A, DC2/OSTC, and KCP2 as well as the core subunit OST4, and subcomplex 3 contains RPN2, DAD1, and OST48. The STT3A complex can form stable complexes with the Sec61 complex or with both the Sec61 and TRAP complexes. Interacts with DDI2. Interacts with TMEM35A/NACHO.</text>
</comment>
<feature type="domain" description="Ribophorin II N-terminal" evidence="13">
    <location>
        <begin position="2"/>
        <end position="161"/>
    </location>
</feature>
<dbReference type="InterPro" id="IPR056790">
    <property type="entry name" value="Ribophorin_II_C"/>
</dbReference>
<dbReference type="GO" id="GO:0006487">
    <property type="term" value="P:protein N-linked glycosylation"/>
    <property type="evidence" value="ECO:0000318"/>
    <property type="project" value="GO_Central"/>
</dbReference>
<gene>
    <name evidence="18" type="primary">20195686</name>
    <name evidence="17" type="ORF">HELRODRAFT_116895</name>
</gene>
<reference evidence="17 19" key="2">
    <citation type="journal article" date="2013" name="Nature">
        <title>Insights into bilaterian evolution from three spiralian genomes.</title>
        <authorList>
            <person name="Simakov O."/>
            <person name="Marletaz F."/>
            <person name="Cho S.J."/>
            <person name="Edsinger-Gonzales E."/>
            <person name="Havlak P."/>
            <person name="Hellsten U."/>
            <person name="Kuo D.H."/>
            <person name="Larsson T."/>
            <person name="Lv J."/>
            <person name="Arendt D."/>
            <person name="Savage R."/>
            <person name="Osoegawa K."/>
            <person name="de Jong P."/>
            <person name="Grimwood J."/>
            <person name="Chapman J.A."/>
            <person name="Shapiro H."/>
            <person name="Aerts A."/>
            <person name="Otillar R.P."/>
            <person name="Terry A.Y."/>
            <person name="Boore J.L."/>
            <person name="Grigoriev I.V."/>
            <person name="Lindberg D.R."/>
            <person name="Seaver E.C."/>
            <person name="Weisblat D.A."/>
            <person name="Putnam N.H."/>
            <person name="Rokhsar D.S."/>
        </authorList>
    </citation>
    <scope>NUCLEOTIDE SEQUENCE</scope>
</reference>
<dbReference type="PANTHER" id="PTHR12640:SF0">
    <property type="entry name" value="DOLICHYL-DIPHOSPHOOLIGOSACCHARIDE--PROTEIN GLYCOSYLTRANSFERASE SUBUNIT 2"/>
    <property type="match status" value="1"/>
</dbReference>
<evidence type="ECO:0000256" key="6">
    <source>
        <dbReference type="ARBA" id="ARBA00022692"/>
    </source>
</evidence>
<dbReference type="eggNOG" id="KOG2447">
    <property type="taxonomic scope" value="Eukaryota"/>
</dbReference>
<dbReference type="EMBL" id="KB095851">
    <property type="protein sequence ID" value="ESO11151.1"/>
    <property type="molecule type" value="Genomic_DNA"/>
</dbReference>
<dbReference type="PANTHER" id="PTHR12640">
    <property type="entry name" value="RIBOPHORIN II"/>
    <property type="match status" value="1"/>
</dbReference>
<reference evidence="18" key="3">
    <citation type="submission" date="2015-06" db="UniProtKB">
        <authorList>
            <consortium name="EnsemblMetazoa"/>
        </authorList>
    </citation>
    <scope>IDENTIFICATION</scope>
</reference>
<dbReference type="CTD" id="20195686"/>
<dbReference type="Pfam" id="PF05817">
    <property type="entry name" value="Ribophorin_II"/>
    <property type="match status" value="1"/>
</dbReference>
<dbReference type="InterPro" id="IPR055375">
    <property type="entry name" value="Ribophorin_II_2nd"/>
</dbReference>
<dbReference type="InterPro" id="IPR055373">
    <property type="entry name" value="Ribophorin_II_N"/>
</dbReference>
<evidence type="ECO:0000256" key="1">
    <source>
        <dbReference type="ARBA" id="ARBA00002791"/>
    </source>
</evidence>
<evidence type="ECO:0000313" key="18">
    <source>
        <dbReference type="EnsemblMetazoa" id="HelroP116895"/>
    </source>
</evidence>
<evidence type="ECO:0000259" key="16">
    <source>
        <dbReference type="Pfam" id="PF25147"/>
    </source>
</evidence>
<dbReference type="UniPathway" id="UPA00378"/>
<feature type="domain" description="Ribophorin II second" evidence="15">
    <location>
        <begin position="170"/>
        <end position="275"/>
    </location>
</feature>
<comment type="similarity">
    <text evidence="4 12">Belongs to the SWP1 family.</text>
</comment>
<dbReference type="GeneID" id="20195686"/>
<dbReference type="OrthoDB" id="432292at2759"/>
<comment type="subcellular location">
    <subcellularLocation>
        <location evidence="2 12">Endoplasmic reticulum membrane</location>
        <topology evidence="2 12">Multi-pass membrane protein</topology>
    </subcellularLocation>
</comment>
<keyword evidence="8 12" id="KW-0256">Endoplasmic reticulum</keyword>
<feature type="transmembrane region" description="Helical" evidence="12">
    <location>
        <begin position="475"/>
        <end position="496"/>
    </location>
</feature>
<keyword evidence="6 12" id="KW-0812">Transmembrane</keyword>
<evidence type="ECO:0000256" key="9">
    <source>
        <dbReference type="ARBA" id="ARBA00022989"/>
    </source>
</evidence>
<evidence type="ECO:0000313" key="19">
    <source>
        <dbReference type="Proteomes" id="UP000015101"/>
    </source>
</evidence>
<dbReference type="KEGG" id="hro:HELRODRAFT_116895"/>
<evidence type="ECO:0000256" key="11">
    <source>
        <dbReference type="ARBA" id="ARBA00046750"/>
    </source>
</evidence>
<evidence type="ECO:0000256" key="8">
    <source>
        <dbReference type="ARBA" id="ARBA00022824"/>
    </source>
</evidence>
<dbReference type="GO" id="GO:0008250">
    <property type="term" value="C:oligosaccharyltransferase complex"/>
    <property type="evidence" value="ECO:0000318"/>
    <property type="project" value="GO_Central"/>
</dbReference>
<keyword evidence="19" id="KW-1185">Reference proteome</keyword>
<dbReference type="Pfam" id="PF23860">
    <property type="entry name" value="Ribophorin_II_3rd"/>
    <property type="match status" value="1"/>
</dbReference>
<dbReference type="RefSeq" id="XP_009010746.1">
    <property type="nucleotide sequence ID" value="XM_009012498.1"/>
</dbReference>
<sequence>MPCQVSWSEAESLLSSAVKSGATTHTMFHSVTALNNLGKPVPKDVLNLLTEALKTEDSPFAYANVFYTASLLTGDLKKVHDLIEDIVAQADEINEEYLQFESGLRPTASVIYSSHLLSVVANLKPAIADDKIIKFANYLLARKHTTSIIDASLVICAVHSIATSKFYTPIAVALTSSVSVSDKSPVISVKVVDLLGGAVEKLTVVAETARHITDNAVILSKKTLTPSKTDVTQHELDLYQLKPAIGFYRIVLSATSAREDVKLLGNQDAEVKVKVITRMAIKNVEVLIQDREQGTVLKSHKLVQPNKVTLEADYHQKFVVKFSIVDSATDKFLHAHQTFVRLLNQKTNHEVIYVAEEDGQETYKFDLNIGLKGKDFNGLSGRYLVDLIVGDAIIENPLSWTLADVKLTFSDDATPPASDPYLYSAKPEIKHMFREPEKRPPSTVSAFFTGLVLLPVLILLVLWIMIGVNVSNFPLSLFALMFHIGIGAIFVLYGLYFLRLNMFETLKYLSIIGLPTFICGHRTLSSIAARRK</sequence>
<feature type="transmembrane region" description="Helical" evidence="12">
    <location>
        <begin position="446"/>
        <end position="468"/>
    </location>
</feature>
<dbReference type="AlphaFoldDB" id="T1EGI4"/>
<name>T1EGI4_HELRO</name>
<dbReference type="Pfam" id="PF23861">
    <property type="entry name" value="Ribophorin_II_2nd"/>
    <property type="match status" value="1"/>
</dbReference>
<dbReference type="Pfam" id="PF25147">
    <property type="entry name" value="Ribophorin_II_C"/>
    <property type="match status" value="1"/>
</dbReference>
<dbReference type="InterPro" id="IPR008814">
    <property type="entry name" value="Swp1"/>
</dbReference>
<comment type="pathway">
    <text evidence="3 12">Protein modification; protein glycosylation.</text>
</comment>
<proteinExistence type="inferred from homology"/>
<keyword evidence="10 12" id="KW-0472">Membrane</keyword>
<dbReference type="HOGENOM" id="CLU_017104_1_1_1"/>
<comment type="function">
    <text evidence="1 12">Subunit of the oligosaccharyl transferase (OST) complex that catalyzes the initial transfer of a defined glycan (Glc(3)Man(9)GlcNAc(2) in eukaryotes) from the lipid carrier dolichol-pyrophosphate to an asparagine residue within an Asn-X-Ser/Thr consensus motif in nascent polypeptide chains, the first step in protein N-glycosylation. N-glycosylation occurs cotranslationally and the complex associates with the Sec61 complex at the channel-forming translocon complex that mediates protein translocation across the endoplasmic reticulum (ER). All subunits are required for a maximal enzyme activity.</text>
</comment>
<dbReference type="STRING" id="6412.T1EGI4"/>
<evidence type="ECO:0000256" key="12">
    <source>
        <dbReference type="RuleBase" id="RU366029"/>
    </source>
</evidence>
<evidence type="ECO:0000259" key="14">
    <source>
        <dbReference type="Pfam" id="PF23860"/>
    </source>
</evidence>
<evidence type="ECO:0000313" key="17">
    <source>
        <dbReference type="EMBL" id="ESO11151.1"/>
    </source>
</evidence>
<evidence type="ECO:0000256" key="2">
    <source>
        <dbReference type="ARBA" id="ARBA00004477"/>
    </source>
</evidence>
<dbReference type="OMA" id="QEHETIY"/>
<dbReference type="EMBL" id="AMQM01008797">
    <property type="status" value="NOT_ANNOTATED_CDS"/>
    <property type="molecule type" value="Genomic_DNA"/>
</dbReference>
<dbReference type="EMBL" id="AMQM01008796">
    <property type="status" value="NOT_ANNOTATED_CDS"/>
    <property type="molecule type" value="Genomic_DNA"/>
</dbReference>